<proteinExistence type="predicted"/>
<reference evidence="1" key="1">
    <citation type="journal article" date="2020" name="Nature">
        <title>Giant virus diversity and host interactions through global metagenomics.</title>
        <authorList>
            <person name="Schulz F."/>
            <person name="Roux S."/>
            <person name="Paez-Espino D."/>
            <person name="Jungbluth S."/>
            <person name="Walsh D.A."/>
            <person name="Denef V.J."/>
            <person name="McMahon K.D."/>
            <person name="Konstantinidis K.T."/>
            <person name="Eloe-Fadrosh E.A."/>
            <person name="Kyrpides N.C."/>
            <person name="Woyke T."/>
        </authorList>
    </citation>
    <scope>NUCLEOTIDE SEQUENCE</scope>
    <source>
        <strain evidence="1">GVMAG-M-3300010158-13</strain>
    </source>
</reference>
<protein>
    <submittedName>
        <fullName evidence="1">Uncharacterized protein</fullName>
    </submittedName>
</protein>
<evidence type="ECO:0000313" key="1">
    <source>
        <dbReference type="EMBL" id="QHS87912.1"/>
    </source>
</evidence>
<name>A0A6C0B782_9ZZZZ</name>
<dbReference type="EMBL" id="MN739089">
    <property type="protein sequence ID" value="QHS87912.1"/>
    <property type="molecule type" value="Genomic_DNA"/>
</dbReference>
<organism evidence="1">
    <name type="scientific">viral metagenome</name>
    <dbReference type="NCBI Taxonomy" id="1070528"/>
    <lineage>
        <taxon>unclassified sequences</taxon>
        <taxon>metagenomes</taxon>
        <taxon>organismal metagenomes</taxon>
    </lineage>
</organism>
<dbReference type="AlphaFoldDB" id="A0A6C0B782"/>
<sequence length="98" mass="10446">MTNKSSNVSVYPPSAQPCPDYWLQSVDPNNPGCIIPPRGQINTSGTLGQSNTPGLKNDVINFNDIKWSSNGATATCNQSAWASKNGIQWDGVSNFNGC</sequence>
<accession>A0A6C0B782</accession>